<dbReference type="Pfam" id="PF21680">
    <property type="entry name" value="GIDA_C_1st"/>
    <property type="match status" value="1"/>
</dbReference>
<evidence type="ECO:0000259" key="13">
    <source>
        <dbReference type="SMART" id="SM01228"/>
    </source>
</evidence>
<dbReference type="FunFam" id="1.10.10.1800:FF:000001">
    <property type="entry name" value="tRNA uridine 5-carboxymethylaminomethyl modification enzyme MnmG"/>
    <property type="match status" value="1"/>
</dbReference>
<feature type="binding site" evidence="12">
    <location>
        <begin position="14"/>
        <end position="19"/>
    </location>
    <ligand>
        <name>FAD</name>
        <dbReference type="ChEBI" id="CHEBI:57692"/>
    </ligand>
</feature>
<dbReference type="HAMAP" id="MF_00129">
    <property type="entry name" value="MnmG_GidA"/>
    <property type="match status" value="1"/>
</dbReference>
<evidence type="ECO:0000256" key="6">
    <source>
        <dbReference type="ARBA" id="ARBA00022630"/>
    </source>
</evidence>
<dbReference type="GO" id="GO:0030488">
    <property type="term" value="P:tRNA methylation"/>
    <property type="evidence" value="ECO:0007669"/>
    <property type="project" value="TreeGrafter"/>
</dbReference>
<evidence type="ECO:0000256" key="12">
    <source>
        <dbReference type="HAMAP-Rule" id="MF_00129"/>
    </source>
</evidence>
<feature type="domain" description="tRNA uridine 5-carboxymethylaminomethyl modification enzyme C-terminal subdomain" evidence="13">
    <location>
        <begin position="545"/>
        <end position="616"/>
    </location>
</feature>
<protein>
    <recommendedName>
        <fullName evidence="4 12">tRNA uridine 5-carboxymethylaminomethyl modification enzyme MnmG</fullName>
    </recommendedName>
    <alternativeName>
        <fullName evidence="11 12">Glucose-inhibited division protein A</fullName>
    </alternativeName>
</protein>
<evidence type="ECO:0000256" key="11">
    <source>
        <dbReference type="ARBA" id="ARBA00031800"/>
    </source>
</evidence>
<comment type="cofactor">
    <cofactor evidence="1 12">
        <name>FAD</name>
        <dbReference type="ChEBI" id="CHEBI:57692"/>
    </cofactor>
</comment>
<dbReference type="EMBL" id="CACRTR010000009">
    <property type="protein sequence ID" value="VYU29814.1"/>
    <property type="molecule type" value="Genomic_DNA"/>
</dbReference>
<reference evidence="14" key="1">
    <citation type="submission" date="2019-11" db="EMBL/GenBank/DDBJ databases">
        <authorList>
            <person name="Feng L."/>
        </authorList>
    </citation>
    <scope>NUCLEOTIDE SEQUENCE</scope>
    <source>
        <strain evidence="14">ElimosumLFYP34</strain>
    </source>
</reference>
<dbReference type="InterPro" id="IPR047001">
    <property type="entry name" value="MnmG_C_subdom"/>
</dbReference>
<dbReference type="Gene3D" id="1.10.10.1800">
    <property type="entry name" value="tRNA uridine 5-carboxymethylaminomethyl modification enzyme MnmG/GidA"/>
    <property type="match status" value="1"/>
</dbReference>
<dbReference type="SMART" id="SM01228">
    <property type="entry name" value="GIDA_assoc_3"/>
    <property type="match status" value="1"/>
</dbReference>
<dbReference type="Gene3D" id="1.10.150.570">
    <property type="entry name" value="GidA associated domain, C-terminal subdomain"/>
    <property type="match status" value="1"/>
</dbReference>
<organism evidence="14">
    <name type="scientific">Eubacterium limosum</name>
    <dbReference type="NCBI Taxonomy" id="1736"/>
    <lineage>
        <taxon>Bacteria</taxon>
        <taxon>Bacillati</taxon>
        <taxon>Bacillota</taxon>
        <taxon>Clostridia</taxon>
        <taxon>Eubacteriales</taxon>
        <taxon>Eubacteriaceae</taxon>
        <taxon>Eubacterium</taxon>
    </lineage>
</organism>
<keyword evidence="8 12" id="KW-0274">FAD</keyword>
<evidence type="ECO:0000256" key="8">
    <source>
        <dbReference type="ARBA" id="ARBA00022827"/>
    </source>
</evidence>
<sequence>MNYHGGSFDVVVIGAGHAGAEAALAAARLGFETLLLTINLDSVAMMPCNPSIGGTGKGHLVREIDALGGEMGKNIDATMIQCRMLNTGKGPAVHSLRAQADKKAYQFRMKEVIENQEHLLLKQQEATRIIVEDGRITGVEVQTGAVYQCKSCVICTGTYLKGKIFIGEVQYDGGPNGLFPAMQLSDSLLEQGIELQRFKTGTPARVDAKTVDYSKMQVQNGDEKIVPFSFETEKIEIDQVPCYLTYTNEETHRIINENMERSPLYTGDVVGVGPRYCPSIETKVMRFADKPQHQIFMEPEGLHTNEVYVQGMSSCLPEDVQIALYRTVPGMEKVEFMRSAYAIEYDCIYPTRLKASLESKDIKGLFFGGQINGTSGYEEAAAQGLIAGVNAVRCIEGKEPVILDRSQAYIGVLIDDIITKGTEEPYRMMTSRSEYRLLLRQDNADLRLTPIGHEIGLISDERYTAFLHKKAAVEQEKERLTRLMIKPGEHTNKVLEGIGSSPIKSGVTLAELIRRPEVGYANTAALDPERPVLSDAVCEQVEVQIKYDGYIKKQVAQVEQFKKMEKKLIPENIDYTAIGGLRLEAVEKLTDIQPKSMGQASRISGVSPADLSVLLIYLEQNRRQAPVEEEENE</sequence>
<dbReference type="Gene3D" id="3.50.50.60">
    <property type="entry name" value="FAD/NAD(P)-binding domain"/>
    <property type="match status" value="2"/>
</dbReference>
<comment type="subunit">
    <text evidence="10 12">Homodimer. Heterotetramer of two MnmE and two MnmG subunits.</text>
</comment>
<gene>
    <name evidence="12 14" type="primary">mnmG</name>
    <name evidence="12" type="synonym">gidA</name>
    <name evidence="14" type="ORF">ELLFYP34_03174</name>
</gene>
<comment type="caution">
    <text evidence="12">Lacks conserved residue(s) required for the propagation of feature annotation.</text>
</comment>
<keyword evidence="9 12" id="KW-0520">NAD</keyword>
<dbReference type="InterPro" id="IPR004416">
    <property type="entry name" value="MnmG"/>
</dbReference>
<evidence type="ECO:0000256" key="7">
    <source>
        <dbReference type="ARBA" id="ARBA00022694"/>
    </source>
</evidence>
<evidence type="ECO:0000256" key="10">
    <source>
        <dbReference type="ARBA" id="ARBA00025948"/>
    </source>
</evidence>
<dbReference type="PRINTS" id="PR00411">
    <property type="entry name" value="PNDRDTASEI"/>
</dbReference>
<dbReference type="AlphaFoldDB" id="A0A6N3DPZ9"/>
<proteinExistence type="inferred from homology"/>
<dbReference type="InterPro" id="IPR044920">
    <property type="entry name" value="MnmG_C_subdom_sf"/>
</dbReference>
<dbReference type="InterPro" id="IPR026904">
    <property type="entry name" value="MnmG_C"/>
</dbReference>
<evidence type="ECO:0000256" key="5">
    <source>
        <dbReference type="ARBA" id="ARBA00022490"/>
    </source>
</evidence>
<dbReference type="InterPro" id="IPR049312">
    <property type="entry name" value="GIDA_C_N"/>
</dbReference>
<dbReference type="InterPro" id="IPR040131">
    <property type="entry name" value="MnmG_N"/>
</dbReference>
<keyword evidence="5 12" id="KW-0963">Cytoplasm</keyword>
<comment type="subcellular location">
    <subcellularLocation>
        <location evidence="12">Cytoplasm</location>
    </subcellularLocation>
</comment>
<accession>A0A6N3DPZ9</accession>
<dbReference type="GO" id="GO:0050660">
    <property type="term" value="F:flavin adenine dinucleotide binding"/>
    <property type="evidence" value="ECO:0007669"/>
    <property type="project" value="UniProtKB-UniRule"/>
</dbReference>
<evidence type="ECO:0000256" key="1">
    <source>
        <dbReference type="ARBA" id="ARBA00001974"/>
    </source>
</evidence>
<feature type="binding site" evidence="12">
    <location>
        <begin position="273"/>
        <end position="287"/>
    </location>
    <ligand>
        <name>NAD(+)</name>
        <dbReference type="ChEBI" id="CHEBI:57540"/>
    </ligand>
</feature>
<dbReference type="InterPro" id="IPR036188">
    <property type="entry name" value="FAD/NAD-bd_sf"/>
</dbReference>
<dbReference type="PANTHER" id="PTHR11806">
    <property type="entry name" value="GLUCOSE INHIBITED DIVISION PROTEIN A"/>
    <property type="match status" value="1"/>
</dbReference>
<evidence type="ECO:0000256" key="3">
    <source>
        <dbReference type="ARBA" id="ARBA00007653"/>
    </source>
</evidence>
<dbReference type="NCBIfam" id="TIGR00136">
    <property type="entry name" value="mnmG_gidA"/>
    <property type="match status" value="1"/>
</dbReference>
<evidence type="ECO:0000256" key="4">
    <source>
        <dbReference type="ARBA" id="ARBA00020461"/>
    </source>
</evidence>
<dbReference type="Pfam" id="PF01134">
    <property type="entry name" value="GIDA"/>
    <property type="match status" value="1"/>
</dbReference>
<comment type="function">
    <text evidence="2 12">NAD-binding protein involved in the addition of a carboxymethylaminomethyl (cmnm) group at the wobble position (U34) of certain tRNAs, forming tRNA-cmnm(5)s(2)U34.</text>
</comment>
<keyword evidence="6 12" id="KW-0285">Flavoprotein</keyword>
<dbReference type="PANTHER" id="PTHR11806:SF0">
    <property type="entry name" value="PROTEIN MTO1 HOMOLOG, MITOCHONDRIAL"/>
    <property type="match status" value="1"/>
</dbReference>
<comment type="similarity">
    <text evidence="3 12">Belongs to the MnmG family.</text>
</comment>
<evidence type="ECO:0000256" key="9">
    <source>
        <dbReference type="ARBA" id="ARBA00023027"/>
    </source>
</evidence>
<keyword evidence="7 12" id="KW-0819">tRNA processing</keyword>
<evidence type="ECO:0000313" key="14">
    <source>
        <dbReference type="EMBL" id="VYU29814.1"/>
    </source>
</evidence>
<evidence type="ECO:0000256" key="2">
    <source>
        <dbReference type="ARBA" id="ARBA00003717"/>
    </source>
</evidence>
<dbReference type="InterPro" id="IPR002218">
    <property type="entry name" value="MnmG-rel"/>
</dbReference>
<dbReference type="FunFam" id="3.50.50.60:FF:000002">
    <property type="entry name" value="tRNA uridine 5-carboxymethylaminomethyl modification enzyme MnmG"/>
    <property type="match status" value="1"/>
</dbReference>
<dbReference type="PROSITE" id="PS01280">
    <property type="entry name" value="GIDA_1"/>
    <property type="match status" value="1"/>
</dbReference>
<dbReference type="Pfam" id="PF13932">
    <property type="entry name" value="SAM_GIDA_C"/>
    <property type="match status" value="1"/>
</dbReference>
<dbReference type="SUPFAM" id="SSF51905">
    <property type="entry name" value="FAD/NAD(P)-binding domain"/>
    <property type="match status" value="1"/>
</dbReference>
<dbReference type="GO" id="GO:0002098">
    <property type="term" value="P:tRNA wobble uridine modification"/>
    <property type="evidence" value="ECO:0007669"/>
    <property type="project" value="InterPro"/>
</dbReference>
<dbReference type="InterPro" id="IPR020595">
    <property type="entry name" value="MnmG-rel_CS"/>
</dbReference>
<dbReference type="GO" id="GO:0005829">
    <property type="term" value="C:cytosol"/>
    <property type="evidence" value="ECO:0007669"/>
    <property type="project" value="TreeGrafter"/>
</dbReference>
<dbReference type="FunFam" id="1.10.150.570:FF:000001">
    <property type="entry name" value="tRNA uridine 5-carboxymethylaminomethyl modification enzyme MnmG"/>
    <property type="match status" value="1"/>
</dbReference>
<name>A0A6N3DPZ9_EUBLI</name>